<keyword evidence="2" id="KW-1185">Reference proteome</keyword>
<dbReference type="Proteomes" id="UP000191342">
    <property type="component" value="Unassembled WGS sequence"/>
</dbReference>
<dbReference type="OrthoDB" id="4322425at2759"/>
<dbReference type="STRING" id="254877.A0A1V6TIA0"/>
<organism evidence="1 2">
    <name type="scientific">Penicillium flavigenum</name>
    <dbReference type="NCBI Taxonomy" id="254877"/>
    <lineage>
        <taxon>Eukaryota</taxon>
        <taxon>Fungi</taxon>
        <taxon>Dikarya</taxon>
        <taxon>Ascomycota</taxon>
        <taxon>Pezizomycotina</taxon>
        <taxon>Eurotiomycetes</taxon>
        <taxon>Eurotiomycetidae</taxon>
        <taxon>Eurotiales</taxon>
        <taxon>Aspergillaceae</taxon>
        <taxon>Penicillium</taxon>
    </lineage>
</organism>
<name>A0A1V6TIA0_9EURO</name>
<dbReference type="EMBL" id="MLQL01000007">
    <property type="protein sequence ID" value="OQE26075.1"/>
    <property type="molecule type" value="Genomic_DNA"/>
</dbReference>
<proteinExistence type="predicted"/>
<sequence length="274" mass="30341">MYMRGLLTGGNWSAVRMLSSSITTLLYIMLASRGSYEPESLFKKLATGRKILNHLAKRSFPASRCRVLLANMISTLPGDFQKVRDRLLNFDTEVPDVLLNEEIESIPQPDNSYTTSLAESTFAMRPNSHPRSSTCLPSIVGTMKRFGGSAHALGISSDEQHDLRQGKMPSPPVNQTTDRAVLEGKTRMGDNHTLECQSSLLADSHVNIRPQIGMESIQSWDFPPNSSTASWASGRDIGNTYRSSLNGEPLVEAFNIEGMNIGGIDDFFDFESWF</sequence>
<reference evidence="2" key="1">
    <citation type="journal article" date="2017" name="Nat. Microbiol.">
        <title>Global analysis of biosynthetic gene clusters reveals vast potential of secondary metabolite production in Penicillium species.</title>
        <authorList>
            <person name="Nielsen J.C."/>
            <person name="Grijseels S."/>
            <person name="Prigent S."/>
            <person name="Ji B."/>
            <person name="Dainat J."/>
            <person name="Nielsen K.F."/>
            <person name="Frisvad J.C."/>
            <person name="Workman M."/>
            <person name="Nielsen J."/>
        </authorList>
    </citation>
    <scope>NUCLEOTIDE SEQUENCE [LARGE SCALE GENOMIC DNA]</scope>
    <source>
        <strain evidence="2">IBT 14082</strain>
    </source>
</reference>
<evidence type="ECO:0000313" key="1">
    <source>
        <dbReference type="EMBL" id="OQE26075.1"/>
    </source>
</evidence>
<protein>
    <submittedName>
        <fullName evidence="1">Uncharacterized protein</fullName>
    </submittedName>
</protein>
<comment type="caution">
    <text evidence="1">The sequence shown here is derived from an EMBL/GenBank/DDBJ whole genome shotgun (WGS) entry which is preliminary data.</text>
</comment>
<gene>
    <name evidence="1" type="ORF">PENFLA_c007G07139</name>
</gene>
<dbReference type="AlphaFoldDB" id="A0A1V6TIA0"/>
<evidence type="ECO:0000313" key="2">
    <source>
        <dbReference type="Proteomes" id="UP000191342"/>
    </source>
</evidence>
<accession>A0A1V6TIA0</accession>